<dbReference type="EMBL" id="QJKJ01014182">
    <property type="protein sequence ID" value="RDX64869.1"/>
    <property type="molecule type" value="Genomic_DNA"/>
</dbReference>
<reference evidence="1" key="1">
    <citation type="submission" date="2018-05" db="EMBL/GenBank/DDBJ databases">
        <title>Draft genome of Mucuna pruriens seed.</title>
        <authorList>
            <person name="Nnadi N.E."/>
            <person name="Vos R."/>
            <person name="Hasami M.H."/>
            <person name="Devisetty U.K."/>
            <person name="Aguiy J.C."/>
        </authorList>
    </citation>
    <scope>NUCLEOTIDE SEQUENCE [LARGE SCALE GENOMIC DNA]</scope>
    <source>
        <strain evidence="1">JCA_2017</strain>
    </source>
</reference>
<comment type="caution">
    <text evidence="1">The sequence shown here is derived from an EMBL/GenBank/DDBJ whole genome shotgun (WGS) entry which is preliminary data.</text>
</comment>
<feature type="non-terminal residue" evidence="1">
    <location>
        <position position="134"/>
    </location>
</feature>
<evidence type="ECO:0000313" key="1">
    <source>
        <dbReference type="EMBL" id="RDX64869.1"/>
    </source>
</evidence>
<sequence length="134" mass="15537">MNDVTNTTANINSILMLNVSNFKSWKKNGRSNCMSLMIMKKVILEAFRNRISENMVIVKEFLVRATLGVHHGDVSYCFKFGQLKVSYNFQKETWSFNESISLCVQEEEILNIRARGKKKKNNEEVVDTIPQKKQ</sequence>
<gene>
    <name evidence="1" type="ORF">CR513_56520</name>
</gene>
<protein>
    <submittedName>
        <fullName evidence="1">Uncharacterized protein</fullName>
    </submittedName>
</protein>
<evidence type="ECO:0000313" key="2">
    <source>
        <dbReference type="Proteomes" id="UP000257109"/>
    </source>
</evidence>
<dbReference type="AlphaFoldDB" id="A0A371EFW2"/>
<name>A0A371EFW2_MUCPR</name>
<keyword evidence="2" id="KW-1185">Reference proteome</keyword>
<organism evidence="1 2">
    <name type="scientific">Mucuna pruriens</name>
    <name type="common">Velvet bean</name>
    <name type="synonym">Dolichos pruriens</name>
    <dbReference type="NCBI Taxonomy" id="157652"/>
    <lineage>
        <taxon>Eukaryota</taxon>
        <taxon>Viridiplantae</taxon>
        <taxon>Streptophyta</taxon>
        <taxon>Embryophyta</taxon>
        <taxon>Tracheophyta</taxon>
        <taxon>Spermatophyta</taxon>
        <taxon>Magnoliopsida</taxon>
        <taxon>eudicotyledons</taxon>
        <taxon>Gunneridae</taxon>
        <taxon>Pentapetalae</taxon>
        <taxon>rosids</taxon>
        <taxon>fabids</taxon>
        <taxon>Fabales</taxon>
        <taxon>Fabaceae</taxon>
        <taxon>Papilionoideae</taxon>
        <taxon>50 kb inversion clade</taxon>
        <taxon>NPAAA clade</taxon>
        <taxon>indigoferoid/millettioid clade</taxon>
        <taxon>Phaseoleae</taxon>
        <taxon>Mucuna</taxon>
    </lineage>
</organism>
<proteinExistence type="predicted"/>
<accession>A0A371EFW2</accession>
<dbReference type="Proteomes" id="UP000257109">
    <property type="component" value="Unassembled WGS sequence"/>
</dbReference>